<feature type="binding site" evidence="15">
    <location>
        <position position="112"/>
    </location>
    <ligand>
        <name>DNA</name>
        <dbReference type="ChEBI" id="CHEBI:16991"/>
    </ligand>
</feature>
<feature type="active site" description="Proton donor" evidence="15">
    <location>
        <position position="3"/>
    </location>
</feature>
<dbReference type="PANTHER" id="PTHR22993:SF9">
    <property type="entry name" value="FORMAMIDOPYRIMIDINE-DNA GLYCOSYLASE"/>
    <property type="match status" value="1"/>
</dbReference>
<dbReference type="GO" id="GO:0003684">
    <property type="term" value="F:damaged DNA binding"/>
    <property type="evidence" value="ECO:0007669"/>
    <property type="project" value="InterPro"/>
</dbReference>
<keyword evidence="10 15" id="KW-0234">DNA repair</keyword>
<dbReference type="EC" id="3.2.2.23" evidence="15"/>
<dbReference type="InterPro" id="IPR010979">
    <property type="entry name" value="Ribosomal_uS13-like_H2TH"/>
</dbReference>
<dbReference type="RefSeq" id="WP_206656124.1">
    <property type="nucleotide sequence ID" value="NZ_CP071182.1"/>
</dbReference>
<feature type="binding site" evidence="15">
    <location>
        <position position="93"/>
    </location>
    <ligand>
        <name>DNA</name>
        <dbReference type="ChEBI" id="CHEBI:16991"/>
    </ligand>
</feature>
<dbReference type="GO" id="GO:0140078">
    <property type="term" value="F:class I DNA-(apurinic or apyrimidinic site) endonuclease activity"/>
    <property type="evidence" value="ECO:0007669"/>
    <property type="project" value="UniProtKB-EC"/>
</dbReference>
<dbReference type="Pfam" id="PF06827">
    <property type="entry name" value="zf-FPG_IleRS"/>
    <property type="match status" value="1"/>
</dbReference>
<keyword evidence="11 15" id="KW-0456">Lyase</keyword>
<protein>
    <recommendedName>
        <fullName evidence="15">Formamidopyrimidine-DNA glycosylase</fullName>
        <shortName evidence="15">Fapy-DNA glycosylase</shortName>
        <ecNumber evidence="15">3.2.2.23</ecNumber>
    </recommendedName>
    <alternativeName>
        <fullName evidence="15">DNA-(apurinic or apyrimidinic site) lyase MutM</fullName>
        <shortName evidence="15">AP lyase MutM</shortName>
        <ecNumber evidence="15">4.2.99.18</ecNumber>
    </alternativeName>
</protein>
<evidence type="ECO:0000259" key="18">
    <source>
        <dbReference type="PROSITE" id="PS51068"/>
    </source>
</evidence>
<comment type="function">
    <text evidence="15">Involved in base excision repair of DNA damaged by oxidation or by mutagenic agents. Acts as DNA glycosylase that recognizes and removes damaged bases. Has a preference for oxidized purines, such as 7,8-dihydro-8-oxoguanine (8-oxoG). Has AP (apurinic/apyrimidinic) lyase activity and introduces nicks in the DNA strand. Cleaves the DNA backbone by beta-delta elimination to generate a single-strand break at the site of the removed base with both 3'- and 5'-phosphates.</text>
</comment>
<dbReference type="SMART" id="SM01232">
    <property type="entry name" value="H2TH"/>
    <property type="match status" value="1"/>
</dbReference>
<dbReference type="Pfam" id="PF01149">
    <property type="entry name" value="Fapy_DNA_glyco"/>
    <property type="match status" value="1"/>
</dbReference>
<dbReference type="Gene3D" id="1.10.8.50">
    <property type="match status" value="1"/>
</dbReference>
<keyword evidence="13 15" id="KW-0326">Glycosidase</keyword>
<dbReference type="HAMAP" id="MF_00103">
    <property type="entry name" value="Fapy_DNA_glycosyl"/>
    <property type="match status" value="1"/>
</dbReference>
<comment type="catalytic activity">
    <reaction evidence="1 15">
        <text>Hydrolysis of DNA containing ring-opened 7-methylguanine residues, releasing 2,6-diamino-4-hydroxy-5-(N-methyl)formamidopyrimidine.</text>
        <dbReference type="EC" id="3.2.2.23"/>
    </reaction>
</comment>
<evidence type="ECO:0000256" key="12">
    <source>
        <dbReference type="ARBA" id="ARBA00023268"/>
    </source>
</evidence>
<comment type="subunit">
    <text evidence="3 15">Monomer.</text>
</comment>
<feature type="region of interest" description="Disordered" evidence="16">
    <location>
        <begin position="279"/>
        <end position="310"/>
    </location>
</feature>
<evidence type="ECO:0000256" key="14">
    <source>
        <dbReference type="ARBA" id="ARBA00044632"/>
    </source>
</evidence>
<keyword evidence="6 15" id="KW-0863">Zinc-finger</keyword>
<proteinExistence type="inferred from homology"/>
<dbReference type="InterPro" id="IPR010663">
    <property type="entry name" value="Znf_FPG/IleRS"/>
</dbReference>
<reference evidence="19 20" key="1">
    <citation type="submission" date="2021-02" db="EMBL/GenBank/DDBJ databases">
        <title>Alicyclobacillus curvatus sp. nov. and Alicyclobacillus mengziensis sp. nov., two acidophilic bacteria isolated from acid mine drainage.</title>
        <authorList>
            <person name="Huang Y."/>
        </authorList>
    </citation>
    <scope>NUCLEOTIDE SEQUENCE [LARGE SCALE GENOMIC DNA]</scope>
    <source>
        <strain evidence="19 20">S30H14</strain>
    </source>
</reference>
<evidence type="ECO:0000256" key="8">
    <source>
        <dbReference type="ARBA" id="ARBA00022833"/>
    </source>
</evidence>
<feature type="domain" description="FPG-type" evidence="17">
    <location>
        <begin position="239"/>
        <end position="273"/>
    </location>
</feature>
<evidence type="ECO:0000259" key="17">
    <source>
        <dbReference type="PROSITE" id="PS51066"/>
    </source>
</evidence>
<dbReference type="NCBIfam" id="TIGR00577">
    <property type="entry name" value="fpg"/>
    <property type="match status" value="1"/>
</dbReference>
<sequence>MPELPEVENVRRSLEALVVGKVIQSVQVRLPRIIRQPEDPRLFEVMLAGQTIDSIGRRGKYLIFSMPPLTMISHLRMEGQYRLADQGDPEVPHTHVIFQFTDGTELRYRDVRQFGTMDLAFNPSEFPAGLKSLGPEPFDDALDGRELYRRLHSHKAPIKAVLLQQTCIAGLGNIYVDEALFLSGIHPERSASQLTKRQCDKLLIDIRDVLTRAILTGGSSIKTYVNGYGRHGGFQMALNVYGREGQACNHCGQEIVKLRVAGRGTHVCLHCQPKPRTRRSVQTTATKRVTNQATTATKTAAPGQIGGNLE</sequence>
<dbReference type="FunFam" id="1.10.8.50:FF:000003">
    <property type="entry name" value="Formamidopyrimidine-DNA glycosylase"/>
    <property type="match status" value="1"/>
</dbReference>
<dbReference type="InterPro" id="IPR015886">
    <property type="entry name" value="H2TH_FPG"/>
</dbReference>
<evidence type="ECO:0000256" key="9">
    <source>
        <dbReference type="ARBA" id="ARBA00023125"/>
    </source>
</evidence>
<evidence type="ECO:0000256" key="13">
    <source>
        <dbReference type="ARBA" id="ARBA00023295"/>
    </source>
</evidence>
<evidence type="ECO:0000256" key="6">
    <source>
        <dbReference type="ARBA" id="ARBA00022771"/>
    </source>
</evidence>
<keyword evidence="9 15" id="KW-0238">DNA-binding</keyword>
<dbReference type="SUPFAM" id="SSF81624">
    <property type="entry name" value="N-terminal domain of MutM-like DNA repair proteins"/>
    <property type="match status" value="1"/>
</dbReference>
<keyword evidence="4 15" id="KW-0479">Metal-binding</keyword>
<dbReference type="Proteomes" id="UP000663505">
    <property type="component" value="Chromosome"/>
</dbReference>
<dbReference type="GO" id="GO:0006284">
    <property type="term" value="P:base-excision repair"/>
    <property type="evidence" value="ECO:0007669"/>
    <property type="project" value="InterPro"/>
</dbReference>
<dbReference type="CDD" id="cd08966">
    <property type="entry name" value="EcFpg-like_N"/>
    <property type="match status" value="1"/>
</dbReference>
<name>A0A9X7VX94_9BACL</name>
<evidence type="ECO:0000256" key="5">
    <source>
        <dbReference type="ARBA" id="ARBA00022763"/>
    </source>
</evidence>
<comment type="similarity">
    <text evidence="2 15">Belongs to the FPG family.</text>
</comment>
<dbReference type="Gene3D" id="3.20.190.10">
    <property type="entry name" value="MutM-like, N-terminal"/>
    <property type="match status" value="1"/>
</dbReference>
<organism evidence="19 20">
    <name type="scientific">Alicyclobacillus mengziensis</name>
    <dbReference type="NCBI Taxonomy" id="2931921"/>
    <lineage>
        <taxon>Bacteria</taxon>
        <taxon>Bacillati</taxon>
        <taxon>Bacillota</taxon>
        <taxon>Bacilli</taxon>
        <taxon>Bacillales</taxon>
        <taxon>Alicyclobacillaceae</taxon>
        <taxon>Alicyclobacillus</taxon>
    </lineage>
</organism>
<dbReference type="GO" id="GO:0034039">
    <property type="term" value="F:8-oxo-7,8-dihydroguanine DNA N-glycosylase activity"/>
    <property type="evidence" value="ECO:0007669"/>
    <property type="project" value="TreeGrafter"/>
</dbReference>
<dbReference type="InterPro" id="IPR012319">
    <property type="entry name" value="FPG_cat"/>
</dbReference>
<comment type="cofactor">
    <cofactor evidence="15">
        <name>Zn(2+)</name>
        <dbReference type="ChEBI" id="CHEBI:29105"/>
    </cofactor>
    <text evidence="15">Binds 1 zinc ion per subunit.</text>
</comment>
<dbReference type="KEGG" id="afx:JZ786_20345"/>
<feature type="domain" description="Formamidopyrimidine-DNA glycosylase catalytic" evidence="18">
    <location>
        <begin position="2"/>
        <end position="115"/>
    </location>
</feature>
<evidence type="ECO:0000313" key="20">
    <source>
        <dbReference type="Proteomes" id="UP000663505"/>
    </source>
</evidence>
<evidence type="ECO:0000256" key="15">
    <source>
        <dbReference type="HAMAP-Rule" id="MF_00103"/>
    </source>
</evidence>
<dbReference type="GO" id="GO:0003690">
    <property type="term" value="F:double-stranded DNA binding"/>
    <property type="evidence" value="ECO:0007669"/>
    <property type="project" value="UniProtKB-ARBA"/>
</dbReference>
<dbReference type="NCBIfam" id="NF002211">
    <property type="entry name" value="PRK01103.1"/>
    <property type="match status" value="1"/>
</dbReference>
<feature type="compositionally biased region" description="Polar residues" evidence="16">
    <location>
        <begin position="280"/>
        <end position="292"/>
    </location>
</feature>
<gene>
    <name evidence="15 19" type="primary">mutM</name>
    <name evidence="15" type="synonym">fpg</name>
    <name evidence="19" type="ORF">JZ786_20345</name>
</gene>
<evidence type="ECO:0000256" key="10">
    <source>
        <dbReference type="ARBA" id="ARBA00023204"/>
    </source>
</evidence>
<feature type="active site" description="Proton donor; for delta-elimination activity" evidence="15">
    <location>
        <position position="263"/>
    </location>
</feature>
<dbReference type="SUPFAM" id="SSF46946">
    <property type="entry name" value="S13-like H2TH domain"/>
    <property type="match status" value="1"/>
</dbReference>
<dbReference type="AlphaFoldDB" id="A0A9X7VX94"/>
<dbReference type="FunFam" id="3.20.190.10:FF:000001">
    <property type="entry name" value="Formamidopyrimidine-DNA glycosylase"/>
    <property type="match status" value="1"/>
</dbReference>
<dbReference type="PROSITE" id="PS51068">
    <property type="entry name" value="FPG_CAT"/>
    <property type="match status" value="1"/>
</dbReference>
<evidence type="ECO:0000256" key="2">
    <source>
        <dbReference type="ARBA" id="ARBA00009409"/>
    </source>
</evidence>
<dbReference type="Pfam" id="PF06831">
    <property type="entry name" value="H2TH"/>
    <property type="match status" value="1"/>
</dbReference>
<keyword evidence="20" id="KW-1185">Reference proteome</keyword>
<dbReference type="SMART" id="SM00898">
    <property type="entry name" value="Fapy_DNA_glyco"/>
    <property type="match status" value="1"/>
</dbReference>
<evidence type="ECO:0000256" key="1">
    <source>
        <dbReference type="ARBA" id="ARBA00001668"/>
    </source>
</evidence>
<dbReference type="SUPFAM" id="SSF57716">
    <property type="entry name" value="Glucocorticoid receptor-like (DNA-binding domain)"/>
    <property type="match status" value="1"/>
</dbReference>
<evidence type="ECO:0000256" key="11">
    <source>
        <dbReference type="ARBA" id="ARBA00023239"/>
    </source>
</evidence>
<keyword evidence="5 15" id="KW-0227">DNA damage</keyword>
<dbReference type="PANTHER" id="PTHR22993">
    <property type="entry name" value="FORMAMIDOPYRIMIDINE-DNA GLYCOSYLASE"/>
    <property type="match status" value="1"/>
</dbReference>
<dbReference type="PROSITE" id="PS51066">
    <property type="entry name" value="ZF_FPG_2"/>
    <property type="match status" value="1"/>
</dbReference>
<evidence type="ECO:0000256" key="7">
    <source>
        <dbReference type="ARBA" id="ARBA00022801"/>
    </source>
</evidence>
<dbReference type="InterPro" id="IPR000214">
    <property type="entry name" value="Znf_DNA_glyclase/AP_lyase"/>
</dbReference>
<evidence type="ECO:0000256" key="3">
    <source>
        <dbReference type="ARBA" id="ARBA00011245"/>
    </source>
</evidence>
<evidence type="ECO:0000313" key="19">
    <source>
        <dbReference type="EMBL" id="QSO46761.1"/>
    </source>
</evidence>
<keyword evidence="7 15" id="KW-0378">Hydrolase</keyword>
<keyword evidence="8 15" id="KW-0862">Zinc</keyword>
<evidence type="ECO:0000256" key="4">
    <source>
        <dbReference type="ARBA" id="ARBA00022723"/>
    </source>
</evidence>
<evidence type="ECO:0000256" key="16">
    <source>
        <dbReference type="SAM" id="MobiDB-lite"/>
    </source>
</evidence>
<feature type="active site" description="Proton donor; for beta-elimination activity" evidence="15">
    <location>
        <position position="60"/>
    </location>
</feature>
<accession>A0A9X7VX94</accession>
<comment type="catalytic activity">
    <reaction evidence="14 15">
        <text>2'-deoxyribonucleotide-(2'-deoxyribose 5'-phosphate)-2'-deoxyribonucleotide-DNA = a 3'-end 2'-deoxyribonucleotide-(2,3-dehydro-2,3-deoxyribose 5'-phosphate)-DNA + a 5'-end 5'-phospho-2'-deoxyribonucleoside-DNA + H(+)</text>
        <dbReference type="Rhea" id="RHEA:66592"/>
        <dbReference type="Rhea" id="RHEA-COMP:13180"/>
        <dbReference type="Rhea" id="RHEA-COMP:16897"/>
        <dbReference type="Rhea" id="RHEA-COMP:17067"/>
        <dbReference type="ChEBI" id="CHEBI:15378"/>
        <dbReference type="ChEBI" id="CHEBI:136412"/>
        <dbReference type="ChEBI" id="CHEBI:157695"/>
        <dbReference type="ChEBI" id="CHEBI:167181"/>
        <dbReference type="EC" id="4.2.99.18"/>
    </reaction>
</comment>
<feature type="active site" description="Schiff-base intermediate with DNA" evidence="15">
    <location>
        <position position="2"/>
    </location>
</feature>
<keyword evidence="12 15" id="KW-0511">Multifunctional enzyme</keyword>
<dbReference type="EMBL" id="CP071182">
    <property type="protein sequence ID" value="QSO46761.1"/>
    <property type="molecule type" value="Genomic_DNA"/>
</dbReference>
<dbReference type="InterPro" id="IPR020629">
    <property type="entry name" value="FPG_Glyclase"/>
</dbReference>
<dbReference type="EC" id="4.2.99.18" evidence="15"/>
<comment type="caution">
    <text evidence="15">Lacks conserved residue(s) required for the propagation of feature annotation.</text>
</comment>
<dbReference type="InterPro" id="IPR035937">
    <property type="entry name" value="FPG_N"/>
</dbReference>
<dbReference type="GO" id="GO:0008270">
    <property type="term" value="F:zinc ion binding"/>
    <property type="evidence" value="ECO:0007669"/>
    <property type="project" value="UniProtKB-UniRule"/>
</dbReference>